<comment type="caution">
    <text evidence="1">The sequence shown here is derived from an EMBL/GenBank/DDBJ whole genome shotgun (WGS) entry which is preliminary data.</text>
</comment>
<organism evidence="1 2">
    <name type="scientific">Choristoneura fumiferana</name>
    <name type="common">Spruce budworm moth</name>
    <name type="synonym">Archips fumiferana</name>
    <dbReference type="NCBI Taxonomy" id="7141"/>
    <lineage>
        <taxon>Eukaryota</taxon>
        <taxon>Metazoa</taxon>
        <taxon>Ecdysozoa</taxon>
        <taxon>Arthropoda</taxon>
        <taxon>Hexapoda</taxon>
        <taxon>Insecta</taxon>
        <taxon>Pterygota</taxon>
        <taxon>Neoptera</taxon>
        <taxon>Endopterygota</taxon>
        <taxon>Lepidoptera</taxon>
        <taxon>Glossata</taxon>
        <taxon>Ditrysia</taxon>
        <taxon>Tortricoidea</taxon>
        <taxon>Tortricidae</taxon>
        <taxon>Tortricinae</taxon>
        <taxon>Choristoneura</taxon>
    </lineage>
</organism>
<accession>A0ACC0K737</accession>
<evidence type="ECO:0000313" key="1">
    <source>
        <dbReference type="EMBL" id="KAI8432194.1"/>
    </source>
</evidence>
<reference evidence="1 2" key="1">
    <citation type="journal article" date="2022" name="Genome Biol. Evol.">
        <title>The Spruce Budworm Genome: Reconstructing the Evolutionary History of Antifreeze Proteins.</title>
        <authorList>
            <person name="Beliveau C."/>
            <person name="Gagne P."/>
            <person name="Picq S."/>
            <person name="Vernygora O."/>
            <person name="Keeling C.I."/>
            <person name="Pinkney K."/>
            <person name="Doucet D."/>
            <person name="Wen F."/>
            <person name="Johnston J.S."/>
            <person name="Maaroufi H."/>
            <person name="Boyle B."/>
            <person name="Laroche J."/>
            <person name="Dewar K."/>
            <person name="Juretic N."/>
            <person name="Blackburn G."/>
            <person name="Nisole A."/>
            <person name="Brunet B."/>
            <person name="Brandao M."/>
            <person name="Lumley L."/>
            <person name="Duan J."/>
            <person name="Quan G."/>
            <person name="Lucarotti C.J."/>
            <person name="Roe A.D."/>
            <person name="Sperling F.A.H."/>
            <person name="Levesque R.C."/>
            <person name="Cusson M."/>
        </authorList>
    </citation>
    <scope>NUCLEOTIDE SEQUENCE [LARGE SCALE GENOMIC DNA]</scope>
    <source>
        <strain evidence="1">Glfc:IPQL:Cfum</strain>
    </source>
</reference>
<sequence>MPPNVVDPPMGNDPEGVFNGMELKGSASTTQLVSKKSEDNYNLRIFQSTLNLISHIFIGVTVGVLLLHTLRNGLPVGATPQHIILCVLGYQLLMAEAILSLSPNNGWSNRLRLVDKRRAHWILQLLGSGLALGGSFLKILDKDIHWNTLHGQFALVAMVFTSVSLVNGLTSLWAYELRKLWIPQSLSKLTHICFGIVAFAAASITLCYGLDKNLFRNWAGPEFTITMIVIVATFTTIIIIDPFITFYTKGRVRIVSLTRTHKGGTDKGQDGPYERQEPVGAAALAEGQRRAPAEALEAEEPQVVLKMPPNVVDPPMGNDPEGVFNGMELKGSASTTQLVSKKSEDNYNLRIFQSTLNLISHIFIGVTVGVLLLHTLRNGLPVGATPQHIILCVLGYQLLMAEAILSLSPNNGWSNRLRLVDKRRAHWILQLLGSGLALGGSFLKILDKDIHWNTLHGQFALVAMVFTSVSLVNGLTSLWAYELRKLWIPQSLSKLTHICFGIVAFAAASITLCYGLDKNLFRNWAGPEFTITMIVIVATFTTIIIIDPFITFYTKGRVVFKRN</sequence>
<dbReference type="Proteomes" id="UP001064048">
    <property type="component" value="Chromosome 7"/>
</dbReference>
<keyword evidence="2" id="KW-1185">Reference proteome</keyword>
<protein>
    <submittedName>
        <fullName evidence="1">Uncharacterized protein</fullName>
    </submittedName>
</protein>
<gene>
    <name evidence="1" type="ORF">MSG28_004652</name>
</gene>
<dbReference type="EMBL" id="CM046107">
    <property type="protein sequence ID" value="KAI8432194.1"/>
    <property type="molecule type" value="Genomic_DNA"/>
</dbReference>
<evidence type="ECO:0000313" key="2">
    <source>
        <dbReference type="Proteomes" id="UP001064048"/>
    </source>
</evidence>
<proteinExistence type="predicted"/>
<name>A0ACC0K737_CHOFU</name>